<name>A0A182XSI6_ANOQN</name>
<dbReference type="AlphaFoldDB" id="A0A182XSI6"/>
<evidence type="ECO:0000313" key="2">
    <source>
        <dbReference type="Proteomes" id="UP000076407"/>
    </source>
</evidence>
<dbReference type="EnsemblMetazoa" id="AQUA014798-RA">
    <property type="protein sequence ID" value="AQUA014798-PA"/>
    <property type="gene ID" value="AQUA014798"/>
</dbReference>
<protein>
    <submittedName>
        <fullName evidence="1">Uncharacterized protein</fullName>
    </submittedName>
</protein>
<evidence type="ECO:0000313" key="1">
    <source>
        <dbReference type="EnsemblMetazoa" id="AQUA014798-PA"/>
    </source>
</evidence>
<keyword evidence="2" id="KW-1185">Reference proteome</keyword>
<reference evidence="1" key="1">
    <citation type="submission" date="2020-05" db="UniProtKB">
        <authorList>
            <consortium name="EnsemblMetazoa"/>
        </authorList>
    </citation>
    <scope>IDENTIFICATION</scope>
    <source>
        <strain evidence="1">SANGQUA</strain>
    </source>
</reference>
<dbReference type="Proteomes" id="UP000076407">
    <property type="component" value="Unassembled WGS sequence"/>
</dbReference>
<organism evidence="1 2">
    <name type="scientific">Anopheles quadriannulatus</name>
    <name type="common">Mosquito</name>
    <dbReference type="NCBI Taxonomy" id="34691"/>
    <lineage>
        <taxon>Eukaryota</taxon>
        <taxon>Metazoa</taxon>
        <taxon>Ecdysozoa</taxon>
        <taxon>Arthropoda</taxon>
        <taxon>Hexapoda</taxon>
        <taxon>Insecta</taxon>
        <taxon>Pterygota</taxon>
        <taxon>Neoptera</taxon>
        <taxon>Endopterygota</taxon>
        <taxon>Diptera</taxon>
        <taxon>Nematocera</taxon>
        <taxon>Culicoidea</taxon>
        <taxon>Culicidae</taxon>
        <taxon>Anophelinae</taxon>
        <taxon>Anopheles</taxon>
    </lineage>
</organism>
<proteinExistence type="predicted"/>
<sequence length="46" mass="5256">MYVCLVLVKKLDSLGPVDAPVAWFYCSYDGDGYVNPWPALWPYETL</sequence>
<accession>A0A182XSI6</accession>
<dbReference type="VEuPathDB" id="VectorBase:AQUA014798"/>